<reference evidence="3" key="1">
    <citation type="submission" date="2019-12" db="EMBL/GenBank/DDBJ databases">
        <title>An insight into the sialome of adult female Ixodes ricinus ticks feeding for 6 days.</title>
        <authorList>
            <person name="Perner J."/>
            <person name="Ribeiro J.M.C."/>
        </authorList>
    </citation>
    <scope>NUCLEOTIDE SEQUENCE</scope>
    <source>
        <strain evidence="3">Semi-engorged</strain>
        <tissue evidence="3">Salivary glands</tissue>
    </source>
</reference>
<protein>
    <recommendedName>
        <fullName evidence="4">Secreted protein</fullName>
    </recommendedName>
</protein>
<dbReference type="AlphaFoldDB" id="A0A6B0UCB4"/>
<feature type="signal peptide" evidence="2">
    <location>
        <begin position="1"/>
        <end position="25"/>
    </location>
</feature>
<keyword evidence="1" id="KW-1133">Transmembrane helix</keyword>
<keyword evidence="2" id="KW-0732">Signal</keyword>
<proteinExistence type="predicted"/>
<feature type="transmembrane region" description="Helical" evidence="1">
    <location>
        <begin position="41"/>
        <end position="60"/>
    </location>
</feature>
<name>A0A6B0UCB4_IXORI</name>
<keyword evidence="1" id="KW-0472">Membrane</keyword>
<dbReference type="PROSITE" id="PS51257">
    <property type="entry name" value="PROKAR_LIPOPROTEIN"/>
    <property type="match status" value="1"/>
</dbReference>
<evidence type="ECO:0000256" key="1">
    <source>
        <dbReference type="SAM" id="Phobius"/>
    </source>
</evidence>
<evidence type="ECO:0000256" key="2">
    <source>
        <dbReference type="SAM" id="SignalP"/>
    </source>
</evidence>
<dbReference type="EMBL" id="GIFC01006218">
    <property type="protein sequence ID" value="MXU88301.1"/>
    <property type="molecule type" value="Transcribed_RNA"/>
</dbReference>
<sequence>MGGPRRSGFRNAVFGVLLLSCVADAAVFCRRKWPEYVHANFLVTAIFFTGVRGIFVMCLVTTLRHKLLFADDETSVECAQPSFSSVFVWCLSWIMHLSRIT</sequence>
<evidence type="ECO:0008006" key="4">
    <source>
        <dbReference type="Google" id="ProtNLM"/>
    </source>
</evidence>
<keyword evidence="1" id="KW-0812">Transmembrane</keyword>
<evidence type="ECO:0000313" key="3">
    <source>
        <dbReference type="EMBL" id="MXU88301.1"/>
    </source>
</evidence>
<feature type="chain" id="PRO_5025554717" description="Secreted protein" evidence="2">
    <location>
        <begin position="26"/>
        <end position="101"/>
    </location>
</feature>
<organism evidence="3">
    <name type="scientific">Ixodes ricinus</name>
    <name type="common">Common tick</name>
    <name type="synonym">Acarus ricinus</name>
    <dbReference type="NCBI Taxonomy" id="34613"/>
    <lineage>
        <taxon>Eukaryota</taxon>
        <taxon>Metazoa</taxon>
        <taxon>Ecdysozoa</taxon>
        <taxon>Arthropoda</taxon>
        <taxon>Chelicerata</taxon>
        <taxon>Arachnida</taxon>
        <taxon>Acari</taxon>
        <taxon>Parasitiformes</taxon>
        <taxon>Ixodida</taxon>
        <taxon>Ixodoidea</taxon>
        <taxon>Ixodidae</taxon>
        <taxon>Ixodinae</taxon>
        <taxon>Ixodes</taxon>
    </lineage>
</organism>
<accession>A0A6B0UCB4</accession>